<keyword evidence="2" id="KW-1185">Reference proteome</keyword>
<name>A0ABT5PH66_9PSED</name>
<proteinExistence type="predicted"/>
<sequence length="106" mass="11643">MGKVEAIRKLVAVGRAKDVLDLVEGESSYISEGSLGAPQEPEFRRLWILVVHHLRFVSEFGVPSSGEHKDGKHYAAFPDAFDQWLQAGAPGISSEDLSAFLKDHPL</sequence>
<dbReference type="Proteomes" id="UP001148184">
    <property type="component" value="Unassembled WGS sequence"/>
</dbReference>
<dbReference type="EMBL" id="JAMDGZ010000104">
    <property type="protein sequence ID" value="MDD1017373.1"/>
    <property type="molecule type" value="Genomic_DNA"/>
</dbReference>
<organism evidence="1 2">
    <name type="scientific">Pseudomonas rubra</name>
    <dbReference type="NCBI Taxonomy" id="2942627"/>
    <lineage>
        <taxon>Bacteria</taxon>
        <taxon>Pseudomonadati</taxon>
        <taxon>Pseudomonadota</taxon>
        <taxon>Gammaproteobacteria</taxon>
        <taxon>Pseudomonadales</taxon>
        <taxon>Pseudomonadaceae</taxon>
        <taxon>Pseudomonas</taxon>
    </lineage>
</organism>
<gene>
    <name evidence="1" type="ORF">M5G17_27360</name>
</gene>
<evidence type="ECO:0000313" key="2">
    <source>
        <dbReference type="Proteomes" id="UP001148184"/>
    </source>
</evidence>
<dbReference type="RefSeq" id="WP_273895979.1">
    <property type="nucleotide sequence ID" value="NZ_JAMDGP010000103.1"/>
</dbReference>
<reference evidence="1 2" key="1">
    <citation type="submission" date="2022-05" db="EMBL/GenBank/DDBJ databases">
        <title>Novel Pseudomonas spp. Isolated from a Rainbow Trout Aquaculture Facility.</title>
        <authorList>
            <person name="Testerman T."/>
            <person name="Graf J."/>
        </authorList>
    </citation>
    <scope>NUCLEOTIDE SEQUENCE [LARGE SCALE GENOMIC DNA]</scope>
    <source>
        <strain evidence="1 2">ID1025</strain>
    </source>
</reference>
<protein>
    <submittedName>
        <fullName evidence="1">Uncharacterized protein</fullName>
    </submittedName>
</protein>
<accession>A0ABT5PH66</accession>
<evidence type="ECO:0000313" key="1">
    <source>
        <dbReference type="EMBL" id="MDD1017373.1"/>
    </source>
</evidence>
<comment type="caution">
    <text evidence="1">The sequence shown here is derived from an EMBL/GenBank/DDBJ whole genome shotgun (WGS) entry which is preliminary data.</text>
</comment>